<dbReference type="PANTHER" id="PTHR11559">
    <property type="entry name" value="CARBOXYLESTERASE"/>
    <property type="match status" value="1"/>
</dbReference>
<evidence type="ECO:0000256" key="3">
    <source>
        <dbReference type="RuleBase" id="RU361235"/>
    </source>
</evidence>
<dbReference type="PROSITE" id="PS00941">
    <property type="entry name" value="CARBOXYLESTERASE_B_2"/>
    <property type="match status" value="1"/>
</dbReference>
<keyword evidence="3" id="KW-0732">Signal</keyword>
<protein>
    <recommendedName>
        <fullName evidence="3">Carboxylic ester hydrolase</fullName>
        <ecNumber evidence="3">3.1.1.-</ecNumber>
    </recommendedName>
</protein>
<name>A0A9P4M5C6_9PEZI</name>
<feature type="domain" description="Carboxylesterase type B" evidence="4">
    <location>
        <begin position="47"/>
        <end position="552"/>
    </location>
</feature>
<dbReference type="PROSITE" id="PS00122">
    <property type="entry name" value="CARBOXYLESTERASE_B_1"/>
    <property type="match status" value="1"/>
</dbReference>
<dbReference type="InterPro" id="IPR050309">
    <property type="entry name" value="Type-B_Carboxylest/Lipase"/>
</dbReference>
<feature type="chain" id="PRO_5040528429" description="Carboxylic ester hydrolase" evidence="3">
    <location>
        <begin position="19"/>
        <end position="611"/>
    </location>
</feature>
<dbReference type="Pfam" id="PF00135">
    <property type="entry name" value="COesterase"/>
    <property type="match status" value="1"/>
</dbReference>
<comment type="similarity">
    <text evidence="1 3">Belongs to the type-B carboxylesterase/lipase family.</text>
</comment>
<sequence length="611" mass="66777">MFKILILFVIGFVSISTASYSSSKPFAHLLQRRQAITFSSTPFTVPVVDLGYERYEGFRNSTSKLDIYKGIRFAAPPIGSRRWQAPQAPEVNRSNLISATDFAPQCLQQVLSTDGGPSLPIPPGLTSEDCLFLNVWSPFNASDLPRGYNLGNGQQDMSVFMNTNNNSFVSVVIQYRLGAFGFLSSDEVFRNGVTNAGVLDQYFALQWVQAYIEQFGGDPNRVTIGGVSGGAGGVMLLGMMYGGTLGDSLFINTIAASPYLPMQYGYKDWFPSQSYYAFAIAAGCPPTRAYGNGSTIFECLVGKESSTLQKASQQVSGSEKYGTWAFLPVTDGVFIQQTPSQQLLQKKVNGVNMLAGVQNSADEGPGFTIQNIETEDDLVAWLRLTFPQFSESDISKILLYYLSTNASDTGDAALFATPGDTGPTAINQSDVATGQQQRANSIYGDITFACPSYWLAEAYTDSDHTSYKYQYSVPVALHSLDVDAFLGPDPLPNQGPELVNAMMHIWGDFITTSSPTLSPSTFSNFSSGDIAATRWPPFSIAEPHMLNLNQTSGREVTVPIMPPPMVDTYYYRENVGPGLQNDFKIVNAYEWEGGRGKRCDFWRSVGSKVPE</sequence>
<proteinExistence type="inferred from homology"/>
<gene>
    <name evidence="5" type="ORF">NA57DRAFT_66320</name>
</gene>
<dbReference type="GO" id="GO:0016787">
    <property type="term" value="F:hydrolase activity"/>
    <property type="evidence" value="ECO:0007669"/>
    <property type="project" value="UniProtKB-KW"/>
</dbReference>
<keyword evidence="6" id="KW-1185">Reference proteome</keyword>
<keyword evidence="2 3" id="KW-0378">Hydrolase</keyword>
<comment type="caution">
    <text evidence="5">The sequence shown here is derived from an EMBL/GenBank/DDBJ whole genome shotgun (WGS) entry which is preliminary data.</text>
</comment>
<evidence type="ECO:0000256" key="2">
    <source>
        <dbReference type="ARBA" id="ARBA00022801"/>
    </source>
</evidence>
<dbReference type="AlphaFoldDB" id="A0A9P4M5C6"/>
<evidence type="ECO:0000313" key="6">
    <source>
        <dbReference type="Proteomes" id="UP000799772"/>
    </source>
</evidence>
<evidence type="ECO:0000256" key="1">
    <source>
        <dbReference type="ARBA" id="ARBA00005964"/>
    </source>
</evidence>
<dbReference type="Proteomes" id="UP000799772">
    <property type="component" value="Unassembled WGS sequence"/>
</dbReference>
<dbReference type="InterPro" id="IPR019826">
    <property type="entry name" value="Carboxylesterase_B_AS"/>
</dbReference>
<dbReference type="InterPro" id="IPR029058">
    <property type="entry name" value="AB_hydrolase_fold"/>
</dbReference>
<dbReference type="OrthoDB" id="408631at2759"/>
<dbReference type="EMBL" id="ML978127">
    <property type="protein sequence ID" value="KAF2097675.1"/>
    <property type="molecule type" value="Genomic_DNA"/>
</dbReference>
<reference evidence="5" key="1">
    <citation type="journal article" date="2020" name="Stud. Mycol.">
        <title>101 Dothideomycetes genomes: a test case for predicting lifestyles and emergence of pathogens.</title>
        <authorList>
            <person name="Haridas S."/>
            <person name="Albert R."/>
            <person name="Binder M."/>
            <person name="Bloem J."/>
            <person name="Labutti K."/>
            <person name="Salamov A."/>
            <person name="Andreopoulos B."/>
            <person name="Baker S."/>
            <person name="Barry K."/>
            <person name="Bills G."/>
            <person name="Bluhm B."/>
            <person name="Cannon C."/>
            <person name="Castanera R."/>
            <person name="Culley D."/>
            <person name="Daum C."/>
            <person name="Ezra D."/>
            <person name="Gonzalez J."/>
            <person name="Henrissat B."/>
            <person name="Kuo A."/>
            <person name="Liang C."/>
            <person name="Lipzen A."/>
            <person name="Lutzoni F."/>
            <person name="Magnuson J."/>
            <person name="Mondo S."/>
            <person name="Nolan M."/>
            <person name="Ohm R."/>
            <person name="Pangilinan J."/>
            <person name="Park H.-J."/>
            <person name="Ramirez L."/>
            <person name="Alfaro M."/>
            <person name="Sun H."/>
            <person name="Tritt A."/>
            <person name="Yoshinaga Y."/>
            <person name="Zwiers L.-H."/>
            <person name="Turgeon B."/>
            <person name="Goodwin S."/>
            <person name="Spatafora J."/>
            <person name="Crous P."/>
            <person name="Grigoriev I."/>
        </authorList>
    </citation>
    <scope>NUCLEOTIDE SEQUENCE</scope>
    <source>
        <strain evidence="5">CBS 133067</strain>
    </source>
</reference>
<dbReference type="InterPro" id="IPR002018">
    <property type="entry name" value="CarbesteraseB"/>
</dbReference>
<feature type="signal peptide" evidence="3">
    <location>
        <begin position="1"/>
        <end position="18"/>
    </location>
</feature>
<accession>A0A9P4M5C6</accession>
<dbReference type="EC" id="3.1.1.-" evidence="3"/>
<dbReference type="Gene3D" id="3.40.50.1820">
    <property type="entry name" value="alpha/beta hydrolase"/>
    <property type="match status" value="1"/>
</dbReference>
<evidence type="ECO:0000313" key="5">
    <source>
        <dbReference type="EMBL" id="KAF2097675.1"/>
    </source>
</evidence>
<dbReference type="InterPro" id="IPR019819">
    <property type="entry name" value="Carboxylesterase_B_CS"/>
</dbReference>
<dbReference type="SUPFAM" id="SSF53474">
    <property type="entry name" value="alpha/beta-Hydrolases"/>
    <property type="match status" value="1"/>
</dbReference>
<organism evidence="5 6">
    <name type="scientific">Rhizodiscina lignyota</name>
    <dbReference type="NCBI Taxonomy" id="1504668"/>
    <lineage>
        <taxon>Eukaryota</taxon>
        <taxon>Fungi</taxon>
        <taxon>Dikarya</taxon>
        <taxon>Ascomycota</taxon>
        <taxon>Pezizomycotina</taxon>
        <taxon>Dothideomycetes</taxon>
        <taxon>Pleosporomycetidae</taxon>
        <taxon>Aulographales</taxon>
        <taxon>Rhizodiscinaceae</taxon>
        <taxon>Rhizodiscina</taxon>
    </lineage>
</organism>
<evidence type="ECO:0000259" key="4">
    <source>
        <dbReference type="Pfam" id="PF00135"/>
    </source>
</evidence>